<keyword evidence="4 8" id="KW-0812">Transmembrane</keyword>
<evidence type="ECO:0000256" key="3">
    <source>
        <dbReference type="ARBA" id="ARBA00022679"/>
    </source>
</evidence>
<proteinExistence type="predicted"/>
<dbReference type="PROSITE" id="PS01348">
    <property type="entry name" value="MRAY_2"/>
    <property type="match status" value="1"/>
</dbReference>
<dbReference type="PANTHER" id="PTHR22926">
    <property type="entry name" value="PHOSPHO-N-ACETYLMURAMOYL-PENTAPEPTIDE-TRANSFERASE"/>
    <property type="match status" value="1"/>
</dbReference>
<feature type="transmembrane region" description="Helical" evidence="8">
    <location>
        <begin position="230"/>
        <end position="250"/>
    </location>
</feature>
<keyword evidence="5 8" id="KW-1133">Transmembrane helix</keyword>
<feature type="transmembrane region" description="Helical" evidence="8">
    <location>
        <begin position="48"/>
        <end position="68"/>
    </location>
</feature>
<evidence type="ECO:0000256" key="6">
    <source>
        <dbReference type="ARBA" id="ARBA00023136"/>
    </source>
</evidence>
<feature type="transmembrane region" description="Helical" evidence="8">
    <location>
        <begin position="83"/>
        <end position="100"/>
    </location>
</feature>
<accession>A0ABP8AHJ1</accession>
<feature type="transmembrane region" description="Helical" evidence="8">
    <location>
        <begin position="319"/>
        <end position="341"/>
    </location>
</feature>
<protein>
    <submittedName>
        <fullName evidence="9">MraY family glycosyltransferase</fullName>
    </submittedName>
</protein>
<feature type="region of interest" description="Disordered" evidence="7">
    <location>
        <begin position="385"/>
        <end position="416"/>
    </location>
</feature>
<organism evidence="9 10">
    <name type="scientific">Gryllotalpicola kribbensis</name>
    <dbReference type="NCBI Taxonomy" id="993084"/>
    <lineage>
        <taxon>Bacteria</taxon>
        <taxon>Bacillati</taxon>
        <taxon>Actinomycetota</taxon>
        <taxon>Actinomycetes</taxon>
        <taxon>Micrococcales</taxon>
        <taxon>Microbacteriaceae</taxon>
        <taxon>Gryllotalpicola</taxon>
    </lineage>
</organism>
<evidence type="ECO:0000313" key="9">
    <source>
        <dbReference type="EMBL" id="GAA4183934.1"/>
    </source>
</evidence>
<evidence type="ECO:0000256" key="1">
    <source>
        <dbReference type="ARBA" id="ARBA00004651"/>
    </source>
</evidence>
<evidence type="ECO:0000256" key="2">
    <source>
        <dbReference type="ARBA" id="ARBA00022475"/>
    </source>
</evidence>
<comment type="caution">
    <text evidence="9">The sequence shown here is derived from an EMBL/GenBank/DDBJ whole genome shotgun (WGS) entry which is preliminary data.</text>
</comment>
<name>A0ABP8AHJ1_9MICO</name>
<evidence type="ECO:0000256" key="5">
    <source>
        <dbReference type="ARBA" id="ARBA00022989"/>
    </source>
</evidence>
<dbReference type="CDD" id="cd06853">
    <property type="entry name" value="GT_WecA_like"/>
    <property type="match status" value="1"/>
</dbReference>
<feature type="transmembrane region" description="Helical" evidence="8">
    <location>
        <begin position="347"/>
        <end position="369"/>
    </location>
</feature>
<keyword evidence="6 8" id="KW-0472">Membrane</keyword>
<gene>
    <name evidence="9" type="ORF">GCM10022288_03980</name>
</gene>
<dbReference type="InterPro" id="IPR018480">
    <property type="entry name" value="PNAcMuramoyl-5peptid_Trfase_CS"/>
</dbReference>
<keyword evidence="10" id="KW-1185">Reference proteome</keyword>
<feature type="transmembrane region" description="Helical" evidence="8">
    <location>
        <begin position="137"/>
        <end position="157"/>
    </location>
</feature>
<evidence type="ECO:0000256" key="7">
    <source>
        <dbReference type="SAM" id="MobiDB-lite"/>
    </source>
</evidence>
<dbReference type="PANTHER" id="PTHR22926:SF3">
    <property type="entry name" value="UNDECAPRENYL-PHOSPHATE ALPHA-N-ACETYLGLUCOSAMINYL 1-PHOSPHATE TRANSFERASE"/>
    <property type="match status" value="1"/>
</dbReference>
<feature type="transmembrane region" description="Helical" evidence="8">
    <location>
        <begin position="112"/>
        <end position="131"/>
    </location>
</feature>
<sequence>MTLLALLGLFTALVTFGLSWAVYRFALRFKLHPAIRERDVHTRPTPRLGGVAMFLGVLIAFGAAWLFAGRFPLLQIVFNDPKPVLGILGGSLLIVVIGVVDDLVDLDWMTKLAGQMVAAGLVAWSGVQILSLPIGGLTVWSPLTSVIITVIVIVLTMNAINFIDGLDGLVVGVALIANCVFLVYTYSITVRTSPMNYFSLASVITAILIGACVGFLPLNWHPARMFMGDAGALLIGLLMSASAVAVTGQFDPSTLQHVVGRAHLLSAFLPIVLPLAVLIVPFLDFGLAVVRRVNAGRSPMAADRKHLHHRLLDMGHSHFHAVLIFYAWTAVISIGMLLFSFSPVVPVWVAIAFVIVGLVVCTVVTLAPLGRRRTVMAAEAHGIDPEASLTDAPPSSPVLMPAPRPDDPDRARKEAS</sequence>
<feature type="compositionally biased region" description="Pro residues" evidence="7">
    <location>
        <begin position="394"/>
        <end position="403"/>
    </location>
</feature>
<feature type="compositionally biased region" description="Basic and acidic residues" evidence="7">
    <location>
        <begin position="404"/>
        <end position="416"/>
    </location>
</feature>
<feature type="transmembrane region" description="Helical" evidence="8">
    <location>
        <begin position="6"/>
        <end position="27"/>
    </location>
</feature>
<evidence type="ECO:0000256" key="8">
    <source>
        <dbReference type="SAM" id="Phobius"/>
    </source>
</evidence>
<keyword evidence="2" id="KW-1003">Cell membrane</keyword>
<reference evidence="10" key="1">
    <citation type="journal article" date="2019" name="Int. J. Syst. Evol. Microbiol.">
        <title>The Global Catalogue of Microorganisms (GCM) 10K type strain sequencing project: providing services to taxonomists for standard genome sequencing and annotation.</title>
        <authorList>
            <consortium name="The Broad Institute Genomics Platform"/>
            <consortium name="The Broad Institute Genome Sequencing Center for Infectious Disease"/>
            <person name="Wu L."/>
            <person name="Ma J."/>
        </authorList>
    </citation>
    <scope>NUCLEOTIDE SEQUENCE [LARGE SCALE GENOMIC DNA]</scope>
    <source>
        <strain evidence="10">JCM 17593</strain>
    </source>
</reference>
<comment type="subcellular location">
    <subcellularLocation>
        <location evidence="1">Cell membrane</location>
        <topology evidence="1">Multi-pass membrane protein</topology>
    </subcellularLocation>
</comment>
<evidence type="ECO:0000256" key="4">
    <source>
        <dbReference type="ARBA" id="ARBA00022692"/>
    </source>
</evidence>
<dbReference type="InterPro" id="IPR000715">
    <property type="entry name" value="Glycosyl_transferase_4"/>
</dbReference>
<feature type="transmembrane region" description="Helical" evidence="8">
    <location>
        <begin position="169"/>
        <end position="189"/>
    </location>
</feature>
<dbReference type="Proteomes" id="UP001500213">
    <property type="component" value="Unassembled WGS sequence"/>
</dbReference>
<feature type="transmembrane region" description="Helical" evidence="8">
    <location>
        <begin position="262"/>
        <end position="290"/>
    </location>
</feature>
<dbReference type="EMBL" id="BAABBX010000002">
    <property type="protein sequence ID" value="GAA4183934.1"/>
    <property type="molecule type" value="Genomic_DNA"/>
</dbReference>
<evidence type="ECO:0000313" key="10">
    <source>
        <dbReference type="Proteomes" id="UP001500213"/>
    </source>
</evidence>
<dbReference type="Pfam" id="PF00953">
    <property type="entry name" value="Glycos_transf_4"/>
    <property type="match status" value="1"/>
</dbReference>
<keyword evidence="3" id="KW-0808">Transferase</keyword>
<dbReference type="RefSeq" id="WP_344773257.1">
    <property type="nucleotide sequence ID" value="NZ_BAABBX010000002.1"/>
</dbReference>
<feature type="transmembrane region" description="Helical" evidence="8">
    <location>
        <begin position="195"/>
        <end position="218"/>
    </location>
</feature>